<dbReference type="PANTHER" id="PTHR38460">
    <property type="entry name" value="TAUTOMERASE YOLI-RELATED"/>
    <property type="match status" value="1"/>
</dbReference>
<dbReference type="InterPro" id="IPR037479">
    <property type="entry name" value="Tauto_MSAD"/>
</dbReference>
<name>A0A6J4V0X7_9DEIN</name>
<evidence type="ECO:0008006" key="2">
    <source>
        <dbReference type="Google" id="ProtNLM"/>
    </source>
</evidence>
<gene>
    <name evidence="1" type="ORF">AVDCRST_MAG86-1008</name>
</gene>
<accession>A0A6J4V0X7</accession>
<proteinExistence type="predicted"/>
<dbReference type="Pfam" id="PF14552">
    <property type="entry name" value="Tautomerase_2"/>
    <property type="match status" value="1"/>
</dbReference>
<protein>
    <recommendedName>
        <fullName evidence="2">Tautomerase family protein</fullName>
    </recommendedName>
</protein>
<dbReference type="EMBL" id="CADCWP010000071">
    <property type="protein sequence ID" value="CAA9565387.1"/>
    <property type="molecule type" value="Genomic_DNA"/>
</dbReference>
<evidence type="ECO:0000313" key="1">
    <source>
        <dbReference type="EMBL" id="CAA9565387.1"/>
    </source>
</evidence>
<dbReference type="AlphaFoldDB" id="A0A6J4V0X7"/>
<dbReference type="Gene3D" id="3.30.429.10">
    <property type="entry name" value="Macrophage Migration Inhibitory Factor"/>
    <property type="match status" value="1"/>
</dbReference>
<organism evidence="1">
    <name type="scientific">uncultured Truepera sp</name>
    <dbReference type="NCBI Taxonomy" id="543023"/>
    <lineage>
        <taxon>Bacteria</taxon>
        <taxon>Thermotogati</taxon>
        <taxon>Deinococcota</taxon>
        <taxon>Deinococci</taxon>
        <taxon>Trueperales</taxon>
        <taxon>Trueperaceae</taxon>
        <taxon>Truepera</taxon>
        <taxon>environmental samples</taxon>
    </lineage>
</organism>
<dbReference type="PANTHER" id="PTHR38460:SF1">
    <property type="entry name" value="TAUTOMERASE YOLI-RELATED"/>
    <property type="match status" value="1"/>
</dbReference>
<sequence>MCRPKLSEVVHSCLVYALALPVKKRFQRFFPLTADDFIFPSDRSAHYTIVEIYMFEGRSEAAKKRLIRLLFERFAAELNYDVNDLEVNLIETPRANWGIRGRPGDELALSYDVEV</sequence>
<reference evidence="1" key="1">
    <citation type="submission" date="2020-02" db="EMBL/GenBank/DDBJ databases">
        <authorList>
            <person name="Meier V. D."/>
        </authorList>
    </citation>
    <scope>NUCLEOTIDE SEQUENCE</scope>
    <source>
        <strain evidence="1">AVDCRST_MAG86</strain>
    </source>
</reference>
<dbReference type="InterPro" id="IPR014347">
    <property type="entry name" value="Tautomerase/MIF_sf"/>
</dbReference>
<dbReference type="SUPFAM" id="SSF55331">
    <property type="entry name" value="Tautomerase/MIF"/>
    <property type="match status" value="1"/>
</dbReference>